<dbReference type="KEGG" id="cyj:Cyan7822_0589"/>
<protein>
    <submittedName>
        <fullName evidence="1">Uncharacterized protein</fullName>
    </submittedName>
</protein>
<accession>E0U9D4</accession>
<evidence type="ECO:0000313" key="1">
    <source>
        <dbReference type="EMBL" id="ADN12626.1"/>
    </source>
</evidence>
<dbReference type="RefSeq" id="WP_013320736.1">
    <property type="nucleotide sequence ID" value="NC_014501.1"/>
</dbReference>
<name>E0U9D4_GLOV7</name>
<evidence type="ECO:0000313" key="2">
    <source>
        <dbReference type="Proteomes" id="UP000008206"/>
    </source>
</evidence>
<dbReference type="eggNOG" id="ENOG5033J7T">
    <property type="taxonomic scope" value="Bacteria"/>
</dbReference>
<keyword evidence="2" id="KW-1185">Reference proteome</keyword>
<reference evidence="2" key="1">
    <citation type="journal article" date="2011" name="MBio">
        <title>Novel metabolic attributes of the genus Cyanothece, comprising a group of unicellular nitrogen-fixing Cyanobacteria.</title>
        <authorList>
            <person name="Bandyopadhyay A."/>
            <person name="Elvitigala T."/>
            <person name="Welsh E."/>
            <person name="Stockel J."/>
            <person name="Liberton M."/>
            <person name="Min H."/>
            <person name="Sherman L.A."/>
            <person name="Pakrasi H.B."/>
        </authorList>
    </citation>
    <scope>NUCLEOTIDE SEQUENCE [LARGE SCALE GENOMIC DNA]</scope>
    <source>
        <strain evidence="2">PCC 7822</strain>
    </source>
</reference>
<dbReference type="AlphaFoldDB" id="E0U9D4"/>
<proteinExistence type="predicted"/>
<sequence>MLKHLTWQLNAIGFLFTGIVLANPTQALLAKNAHDHDILLKSSLLDYQNRTRVSLIDKKNLKTENLAHLSETQSRRRNHEVSIQLANDIAYGLTIAQDKGDIKYGTTTYRKVQTAIHLLRRGAGLDGASRRSGVPRNLLDQLMQMGQKRPGALIDHVLD</sequence>
<organism evidence="1 2">
    <name type="scientific">Gloeothece verrucosa (strain PCC 7822)</name>
    <name type="common">Cyanothece sp. (strain PCC 7822)</name>
    <dbReference type="NCBI Taxonomy" id="497965"/>
    <lineage>
        <taxon>Bacteria</taxon>
        <taxon>Bacillati</taxon>
        <taxon>Cyanobacteriota</taxon>
        <taxon>Cyanophyceae</taxon>
        <taxon>Oscillatoriophycideae</taxon>
        <taxon>Chroococcales</taxon>
        <taxon>Aphanothecaceae</taxon>
        <taxon>Gloeothece</taxon>
        <taxon>Gloeothece verrucosa</taxon>
    </lineage>
</organism>
<dbReference type="Proteomes" id="UP000008206">
    <property type="component" value="Chromosome"/>
</dbReference>
<dbReference type="OrthoDB" id="428376at2"/>
<dbReference type="EMBL" id="CP002198">
    <property type="protein sequence ID" value="ADN12626.1"/>
    <property type="molecule type" value="Genomic_DNA"/>
</dbReference>
<dbReference type="STRING" id="497965.Cyan7822_0589"/>
<dbReference type="HOGENOM" id="CLU_140236_0_0_3"/>
<gene>
    <name evidence="1" type="ordered locus">Cyan7822_0589</name>
</gene>